<dbReference type="Gene3D" id="3.70.10.10">
    <property type="match status" value="1"/>
</dbReference>
<feature type="domain" description="DNA polymerase processivity factor" evidence="2">
    <location>
        <begin position="1"/>
        <end position="109"/>
    </location>
</feature>
<evidence type="ECO:0000313" key="5">
    <source>
        <dbReference type="Proteomes" id="UP000030323"/>
    </source>
</evidence>
<comment type="similarity">
    <text evidence="1">Belongs to the Tevenvirinae sliding clamp family.</text>
</comment>
<keyword evidence="1" id="KW-0235">DNA replication</keyword>
<name>A0A0A0YVD1_9CAUD</name>
<dbReference type="HAMAP" id="MF_04161">
    <property type="entry name" value="Sliding_clamp_T4"/>
    <property type="match status" value="1"/>
</dbReference>
<dbReference type="KEGG" id="vg:24721653"/>
<keyword evidence="1" id="KW-1195">Viral transcription</keyword>
<feature type="domain" description="Sliding clamp C-terminal" evidence="3">
    <location>
        <begin position="116"/>
        <end position="221"/>
    </location>
</feature>
<dbReference type="Proteomes" id="UP000030323">
    <property type="component" value="Segment"/>
</dbReference>
<organism evidence="4 5">
    <name type="scientific">Citrobacter phage Moon</name>
    <dbReference type="NCBI Taxonomy" id="1540095"/>
    <lineage>
        <taxon>Viruses</taxon>
        <taxon>Duplodnaviria</taxon>
        <taxon>Heunggongvirae</taxon>
        <taxon>Uroviricota</taxon>
        <taxon>Caudoviricetes</taxon>
        <taxon>Pantevenvirales</taxon>
        <taxon>Straboviridae</taxon>
        <taxon>Tevenvirinae</taxon>
        <taxon>Moonvirus</taxon>
        <taxon>Moonvirus moon</taxon>
    </lineage>
</organism>
<evidence type="ECO:0000259" key="2">
    <source>
        <dbReference type="Pfam" id="PF02916"/>
    </source>
</evidence>
<dbReference type="InterPro" id="IPR046389">
    <property type="entry name" value="Sliding_clamp_T4"/>
</dbReference>
<reference evidence="4 5" key="1">
    <citation type="journal article" date="2015" name="Genome Announc.">
        <title>Complete Genome Sequence of Citrobacter freundii Myophage Moon.</title>
        <authorList>
            <person name="Edwards G.B."/>
            <person name="Luna A.J."/>
            <person name="Hernandez A.C."/>
            <person name="Kuty Everett G.F."/>
        </authorList>
    </citation>
    <scope>NUCLEOTIDE SEQUENCE [LARGE SCALE GENOMIC DNA]</scope>
</reference>
<dbReference type="GO" id="GO:0039693">
    <property type="term" value="P:viral DNA genome replication"/>
    <property type="evidence" value="ECO:0007669"/>
    <property type="project" value="UniProtKB-UniRule"/>
</dbReference>
<evidence type="ECO:0000256" key="1">
    <source>
        <dbReference type="HAMAP-Rule" id="MF_04161"/>
    </source>
</evidence>
<dbReference type="SUPFAM" id="SSF55979">
    <property type="entry name" value="DNA clamp"/>
    <property type="match status" value="2"/>
</dbReference>
<dbReference type="GeneID" id="24721653"/>
<evidence type="ECO:0000313" key="4">
    <source>
        <dbReference type="EMBL" id="AIX12025.1"/>
    </source>
</evidence>
<evidence type="ECO:0000259" key="3">
    <source>
        <dbReference type="Pfam" id="PF09116"/>
    </source>
</evidence>
<comment type="subunit">
    <text evidence="1">Homotrimer. Interacts with the viral DNA polymerase; this interaction constitutes the polymerase holoenzyme. Interacts with the sliding-clamp-loader; this interaction allows the sliding-clamp-loader to open the sliding clamp. Interacts with the viral DNA ligase. Part of the replicase complex that includes the DNA polymerase, the polymerase clamp, the clamp loader complex, the single-stranded DNA binding protein, the primase, the helicase and the helicase assembly factor. Interacts with the viral RNA polymerase (RNAP). Part of the transcription activation complex containing host RNAP, the viral RNA polymerase sigma-like factor, the late transcription coactivator, and the sliding clamp.</text>
</comment>
<dbReference type="InterPro" id="IPR004190">
    <property type="entry name" value="DNA_pol_proc_fac"/>
</dbReference>
<dbReference type="GO" id="GO:0006260">
    <property type="term" value="P:DNA replication"/>
    <property type="evidence" value="ECO:0007669"/>
    <property type="project" value="UniProtKB-KW"/>
</dbReference>
<protein>
    <recommendedName>
        <fullName evidence="1">Sliding clamp</fullName>
    </recommendedName>
    <alternativeName>
        <fullName evidence="1">DNA polymerase accessory protein Gp45</fullName>
    </alternativeName>
    <alternativeName>
        <fullName evidence="1">DNA polymerase clamp</fullName>
    </alternativeName>
</protein>
<dbReference type="InterPro" id="IPR015200">
    <property type="entry name" value="Sliding_clamp_C"/>
</dbReference>
<dbReference type="RefSeq" id="YP_009146487.1">
    <property type="nucleotide sequence ID" value="NC_027331.1"/>
</dbReference>
<dbReference type="Pfam" id="PF09116">
    <property type="entry name" value="gp45-slide_C"/>
    <property type="match status" value="1"/>
</dbReference>
<proteinExistence type="inferred from homology"/>
<gene>
    <name evidence="4" type="ORF">CPT_Moon54</name>
</gene>
<sequence>MKFTKETLAILKNFSTINSGVMLKPGKFIMTRAVNGTTYAEANIADEIDFEVAIYDLPSFLGILGLVSEDAEISMADDGNIKIADARSKIFWPAADASTIVFPSKPIPFPTASVIVDFKGEDLQQLMRVSRGLQIDTIAIANKEDKIVLSGYNKVEDSALVRPKYSLTLGDYDGTNNFNFVINMANMKMQPASYKLLLWADGKKTAAKFEGEAASYVVAMESDSTHDF</sequence>
<dbReference type="Pfam" id="PF02916">
    <property type="entry name" value="DNA_PPF"/>
    <property type="match status" value="1"/>
</dbReference>
<keyword evidence="5" id="KW-1185">Reference proteome</keyword>
<comment type="function">
    <text evidence="1">Sliding clamp that encircles the genomic DNA and links the DNA polymerase to the template to control the processivity of DNA synthesis. Responsible for tethering the catalytic subunit of DNA polymerase to DNA during high-speed replication. Interaction with the sliding-clamp-loader opens the sliding clamp so that it can be loaded around the DNA template. During transcription, encircles the DNA and tethers host RNA polymerase (RNAP) to it.</text>
</comment>
<dbReference type="GO" id="GO:0030337">
    <property type="term" value="F:DNA polymerase processivity factor activity"/>
    <property type="evidence" value="ECO:0007669"/>
    <property type="project" value="UniProtKB-UniRule"/>
</dbReference>
<dbReference type="GO" id="GO:0019083">
    <property type="term" value="P:viral transcription"/>
    <property type="evidence" value="ECO:0007669"/>
    <property type="project" value="UniProtKB-UniRule"/>
</dbReference>
<accession>A0A0A0YVD1</accession>
<dbReference type="InterPro" id="IPR046938">
    <property type="entry name" value="DNA_clamp_sf"/>
</dbReference>
<keyword evidence="1" id="KW-1194">Viral DNA replication</keyword>
<dbReference type="EMBL" id="KM236240">
    <property type="protein sequence ID" value="AIX12025.1"/>
    <property type="molecule type" value="Genomic_DNA"/>
</dbReference>